<organism evidence="3 4">
    <name type="scientific">Oedothorax gibbosus</name>
    <dbReference type="NCBI Taxonomy" id="931172"/>
    <lineage>
        <taxon>Eukaryota</taxon>
        <taxon>Metazoa</taxon>
        <taxon>Ecdysozoa</taxon>
        <taxon>Arthropoda</taxon>
        <taxon>Chelicerata</taxon>
        <taxon>Arachnida</taxon>
        <taxon>Araneae</taxon>
        <taxon>Araneomorphae</taxon>
        <taxon>Entelegynae</taxon>
        <taxon>Araneoidea</taxon>
        <taxon>Linyphiidae</taxon>
        <taxon>Erigoninae</taxon>
        <taxon>Oedothorax</taxon>
    </lineage>
</organism>
<keyword evidence="4" id="KW-1185">Reference proteome</keyword>
<dbReference type="GO" id="GO:0006338">
    <property type="term" value="P:chromatin remodeling"/>
    <property type="evidence" value="ECO:0007669"/>
    <property type="project" value="InterPro"/>
</dbReference>
<protein>
    <recommendedName>
        <fullName evidence="2">INO80 complex subunit E N-terminal domain-containing protein</fullName>
    </recommendedName>
</protein>
<evidence type="ECO:0000259" key="2">
    <source>
        <dbReference type="Pfam" id="PF24237"/>
    </source>
</evidence>
<dbReference type="InterPro" id="IPR026678">
    <property type="entry name" value="INO80E"/>
</dbReference>
<dbReference type="GO" id="GO:0031011">
    <property type="term" value="C:Ino80 complex"/>
    <property type="evidence" value="ECO:0007669"/>
    <property type="project" value="InterPro"/>
</dbReference>
<name>A0AAV6U9W1_9ARAC</name>
<feature type="compositionally biased region" description="Low complexity" evidence="1">
    <location>
        <begin position="114"/>
        <end position="126"/>
    </location>
</feature>
<sequence>MAKYKTVTQPTNIITKILATLHFYRLFLFTKLHISKTATRQGKMLENHDYSGQSSDTQDYRKKYLRLKRKFKFLLYENESFQTELKSSQRKLLRISRDKSFLLDELMRYENTKSSSSDTDATISSDSDGESSKFKKKSIAVNSNNQNSKSFSVAANSASKAKPKKSRKVCPPKTSS</sequence>
<proteinExistence type="predicted"/>
<reference evidence="3 4" key="1">
    <citation type="journal article" date="2022" name="Nat. Ecol. Evol.">
        <title>A masculinizing supergene underlies an exaggerated male reproductive morph in a spider.</title>
        <authorList>
            <person name="Hendrickx F."/>
            <person name="De Corte Z."/>
            <person name="Sonet G."/>
            <person name="Van Belleghem S.M."/>
            <person name="Kostlbacher S."/>
            <person name="Vangestel C."/>
        </authorList>
    </citation>
    <scope>NUCLEOTIDE SEQUENCE [LARGE SCALE GENOMIC DNA]</scope>
    <source>
        <strain evidence="3">W744_W776</strain>
    </source>
</reference>
<feature type="compositionally biased region" description="Low complexity" evidence="1">
    <location>
        <begin position="148"/>
        <end position="160"/>
    </location>
</feature>
<dbReference type="PANTHER" id="PTHR21812">
    <property type="entry name" value="INO80 COMPLEX SUBUNIT E"/>
    <property type="match status" value="1"/>
</dbReference>
<dbReference type="AlphaFoldDB" id="A0AAV6U9W1"/>
<dbReference type="InterPro" id="IPR056515">
    <property type="entry name" value="INO80E_N"/>
</dbReference>
<dbReference type="EMBL" id="JAFNEN010000535">
    <property type="protein sequence ID" value="KAG8181110.1"/>
    <property type="molecule type" value="Genomic_DNA"/>
</dbReference>
<feature type="compositionally biased region" description="Basic residues" evidence="1">
    <location>
        <begin position="161"/>
        <end position="170"/>
    </location>
</feature>
<accession>A0AAV6U9W1</accession>
<evidence type="ECO:0000256" key="1">
    <source>
        <dbReference type="SAM" id="MobiDB-lite"/>
    </source>
</evidence>
<dbReference type="Proteomes" id="UP000827092">
    <property type="component" value="Unassembled WGS sequence"/>
</dbReference>
<feature type="domain" description="INO80 complex subunit E N-terminal" evidence="2">
    <location>
        <begin position="59"/>
        <end position="106"/>
    </location>
</feature>
<evidence type="ECO:0000313" key="4">
    <source>
        <dbReference type="Proteomes" id="UP000827092"/>
    </source>
</evidence>
<dbReference type="PANTHER" id="PTHR21812:SF1">
    <property type="entry name" value="INO80 COMPLEX SUBUNIT E"/>
    <property type="match status" value="1"/>
</dbReference>
<feature type="region of interest" description="Disordered" evidence="1">
    <location>
        <begin position="114"/>
        <end position="176"/>
    </location>
</feature>
<gene>
    <name evidence="3" type="ORF">JTE90_003159</name>
</gene>
<dbReference type="Pfam" id="PF24237">
    <property type="entry name" value="INO80E"/>
    <property type="match status" value="1"/>
</dbReference>
<evidence type="ECO:0000313" key="3">
    <source>
        <dbReference type="EMBL" id="KAG8181110.1"/>
    </source>
</evidence>
<comment type="caution">
    <text evidence="3">The sequence shown here is derived from an EMBL/GenBank/DDBJ whole genome shotgun (WGS) entry which is preliminary data.</text>
</comment>